<keyword evidence="2" id="KW-1185">Reference proteome</keyword>
<accession>A0A0M6WEF3</accession>
<protein>
    <submittedName>
        <fullName evidence="1">Uncharacterized protein</fullName>
    </submittedName>
</protein>
<dbReference type="AlphaFoldDB" id="A0A0M6WEF3"/>
<dbReference type="Proteomes" id="UP000049472">
    <property type="component" value="Unassembled WGS sequence"/>
</dbReference>
<evidence type="ECO:0000313" key="2">
    <source>
        <dbReference type="Proteomes" id="UP000049472"/>
    </source>
</evidence>
<dbReference type="EMBL" id="CVRQ01000008">
    <property type="protein sequence ID" value="CRL33255.1"/>
    <property type="molecule type" value="Genomic_DNA"/>
</dbReference>
<organism evidence="1 2">
    <name type="scientific">Agathobacter rectalis</name>
    <dbReference type="NCBI Taxonomy" id="39491"/>
    <lineage>
        <taxon>Bacteria</taxon>
        <taxon>Bacillati</taxon>
        <taxon>Bacillota</taxon>
        <taxon>Clostridia</taxon>
        <taxon>Lachnospirales</taxon>
        <taxon>Lachnospiraceae</taxon>
        <taxon>Agathobacter</taxon>
    </lineage>
</organism>
<evidence type="ECO:0000313" key="1">
    <source>
        <dbReference type="EMBL" id="CRL33255.1"/>
    </source>
</evidence>
<sequence length="56" mass="6794">MRNNRHMEFVKSIQLLGEEKEDRNVQKMQSININNLTEAEDIDIKNNLEKRFEELF</sequence>
<name>A0A0M6WEF3_9FIRM</name>
<reference evidence="2" key="1">
    <citation type="submission" date="2015-05" db="EMBL/GenBank/DDBJ databases">
        <authorList>
            <consortium name="Pathogen Informatics"/>
        </authorList>
    </citation>
    <scope>NUCLEOTIDE SEQUENCE [LARGE SCALE GENOMIC DNA]</scope>
    <source>
        <strain evidence="2">T1-815</strain>
    </source>
</reference>
<dbReference type="RefSeq" id="WP_155514846.1">
    <property type="nucleotide sequence ID" value="NZ_CVRQ01000008.1"/>
</dbReference>
<gene>
    <name evidence="1" type="ORF">T1815_05431</name>
</gene>
<proteinExistence type="predicted"/>